<reference evidence="4 5" key="1">
    <citation type="submission" date="2019-10" db="EMBL/GenBank/DDBJ databases">
        <title>Genome sequence of Phaeocystidibacter marisrubri JCM30614 (type strain).</title>
        <authorList>
            <person name="Bowman J.P."/>
        </authorList>
    </citation>
    <scope>NUCLEOTIDE SEQUENCE [LARGE SCALE GENOMIC DNA]</scope>
    <source>
        <strain evidence="4 5">JCM 30614</strain>
    </source>
</reference>
<accession>A0A6L3ZHQ4</accession>
<feature type="chain" id="PRO_5027102398" evidence="2">
    <location>
        <begin position="19"/>
        <end position="840"/>
    </location>
</feature>
<dbReference type="SUPFAM" id="SSF51445">
    <property type="entry name" value="(Trans)glycosidases"/>
    <property type="match status" value="1"/>
</dbReference>
<comment type="caution">
    <text evidence="4">The sequence shown here is derived from an EMBL/GenBank/DDBJ whole genome shotgun (WGS) entry which is preliminary data.</text>
</comment>
<dbReference type="NCBIfam" id="TIGR04183">
    <property type="entry name" value="Por_Secre_tail"/>
    <property type="match status" value="1"/>
</dbReference>
<organism evidence="4 5">
    <name type="scientific">Phaeocystidibacter marisrubri</name>
    <dbReference type="NCBI Taxonomy" id="1577780"/>
    <lineage>
        <taxon>Bacteria</taxon>
        <taxon>Pseudomonadati</taxon>
        <taxon>Bacteroidota</taxon>
        <taxon>Flavobacteriia</taxon>
        <taxon>Flavobacteriales</taxon>
        <taxon>Phaeocystidibacteraceae</taxon>
        <taxon>Phaeocystidibacter</taxon>
    </lineage>
</organism>
<dbReference type="InterPro" id="IPR026444">
    <property type="entry name" value="Secre_tail"/>
</dbReference>
<evidence type="ECO:0000313" key="4">
    <source>
        <dbReference type="EMBL" id="KAB2817546.1"/>
    </source>
</evidence>
<feature type="domain" description="Secretion system C-terminal sorting" evidence="3">
    <location>
        <begin position="771"/>
        <end position="839"/>
    </location>
</feature>
<dbReference type="Proteomes" id="UP000484164">
    <property type="component" value="Unassembled WGS sequence"/>
</dbReference>
<evidence type="ECO:0000256" key="2">
    <source>
        <dbReference type="SAM" id="SignalP"/>
    </source>
</evidence>
<dbReference type="Pfam" id="PF18962">
    <property type="entry name" value="Por_Secre_tail"/>
    <property type="match status" value="1"/>
</dbReference>
<sequence length="840" mass="93947">MKYALLLAALIATTSSFAQSDSISEAVPFSTNSTHLTAWNGSEYVPIFIKGVNLGVSVPGTFPGELAATSRDYKNWFEQIHEAGFNCIRLYTLHYPRFYDELKSYNEAHPQTPLYFFQGVWLEEEVPNYNHDLFFLTNYFHREMEENVGAVHGDIQIGQRFGKAYGSYTSDVSDWCVGYLMGREIYPEEVWNANASHPTFTQYNGAYLSIAGADPAEAWLVAQMDSLIQHEWNEYETMRPVSMSSWPTLDPLPHPVETHREEDSAQVDLSKVDISKAPAGLFVSYHAYPYYPDFISATPQYRSFSDQYGMNSYLGYLTDLKNHYPNLPLIIAEFGVPSSWGVAHYSASGMNHGGHTEEEQGVLGARMLHNIETAQCGGGIYFAWIDEWFKSTWITDPIEVNSSTRVLWPNFAAAEQNFGLMGYEDTVATWTSWMTPCVGCNIEEVYTKPTVGLFELYLETGKPFGPDDTLLIAFDTYGDTEGEILQPNGDSLDIRAEFLLEITSGTAHLQVMRAYDLFGIWHGIREPDQLYHSVPSATGDWRMVRWKNNSSVQDVQYIGNLNVAKGFSKVTSTDAVIIDTNSIHIRLPWILLQFSDPSHRVVFSDDVNTAVREYDTTAGVRLQFIWGNQSETEANRVGWTNWNVVNQVTQSEKTSYAIMRSELPDLPDFTLARKDAYTGITGSSYYDDVEGVLANDEQWSHGEMQAVLVDAPTKGFLQLNSDGSFSYLPSDVWDGTDEFSYKVISLGDESAVAHVTLSGDSDLETVLLTVSPNPVSDVLSIQSSLDITSVELFSVGGNSVLNNSVNASNYSIDVKGLAAGTYVLRIAMGEDYLYRKITVL</sequence>
<dbReference type="EMBL" id="WBVQ01000001">
    <property type="protein sequence ID" value="KAB2817546.1"/>
    <property type="molecule type" value="Genomic_DNA"/>
</dbReference>
<dbReference type="AlphaFoldDB" id="A0A6L3ZHQ4"/>
<keyword evidence="1 2" id="KW-0732">Signal</keyword>
<keyword evidence="5" id="KW-1185">Reference proteome</keyword>
<evidence type="ECO:0000256" key="1">
    <source>
        <dbReference type="ARBA" id="ARBA00022729"/>
    </source>
</evidence>
<name>A0A6L3ZHQ4_9FLAO</name>
<dbReference type="InterPro" id="IPR017853">
    <property type="entry name" value="GH"/>
</dbReference>
<evidence type="ECO:0000259" key="3">
    <source>
        <dbReference type="Pfam" id="PF18962"/>
    </source>
</evidence>
<dbReference type="Gene3D" id="3.20.20.80">
    <property type="entry name" value="Glycosidases"/>
    <property type="match status" value="2"/>
</dbReference>
<proteinExistence type="predicted"/>
<evidence type="ECO:0000313" key="5">
    <source>
        <dbReference type="Proteomes" id="UP000484164"/>
    </source>
</evidence>
<feature type="signal peptide" evidence="2">
    <location>
        <begin position="1"/>
        <end position="18"/>
    </location>
</feature>
<gene>
    <name evidence="4" type="ORF">F8C82_03870</name>
</gene>
<dbReference type="OrthoDB" id="1110367at2"/>
<dbReference type="RefSeq" id="WP_151692167.1">
    <property type="nucleotide sequence ID" value="NZ_BMGX01000002.1"/>
</dbReference>
<protein>
    <submittedName>
        <fullName evidence="4">T9SS type A sorting domain-containing protein</fullName>
    </submittedName>
</protein>